<name>A0A074JC21_9RHOB</name>
<dbReference type="AlphaFoldDB" id="A0A074JC21"/>
<evidence type="ECO:0000313" key="1">
    <source>
        <dbReference type="EMBL" id="KEO53400.1"/>
    </source>
</evidence>
<gene>
    <name evidence="1" type="ORF">TP2_17875</name>
</gene>
<protein>
    <submittedName>
        <fullName evidence="1">Uncharacterized protein</fullName>
    </submittedName>
</protein>
<accession>A0A074JC21</accession>
<sequence length="224" mass="24638">MEYDKFLDQYDELLNRSNLSAEERRTLQAAWDAIEEEVGAEAVTGCSPHDRWMLDHSVLQYCRSIRRPKVALKDAKTAAASAKSFRAKAEKIRADLLELAHGFDGISDAGLNLAACGAFDAAAPALKAAREMELAAEQMVAAARAAFPRPSRNEARRKFVRVMLLADLLPLEDFNLKKAAVVAVAHVVEGEIGSGEGEWLLPMMRDVLSEHGLHASTDGIHWQE</sequence>
<reference evidence="1 2" key="1">
    <citation type="submission" date="2013-07" db="EMBL/GenBank/DDBJ databases">
        <title>Thioclava pacifica DSM 10166 Genome Sequencing.</title>
        <authorList>
            <person name="Lai Q."/>
            <person name="Shao Z."/>
        </authorList>
    </citation>
    <scope>NUCLEOTIDE SEQUENCE [LARGE SCALE GENOMIC DNA]</scope>
    <source>
        <strain evidence="1 2">DSM 10166</strain>
    </source>
</reference>
<dbReference type="Proteomes" id="UP000027432">
    <property type="component" value="Unassembled WGS sequence"/>
</dbReference>
<dbReference type="OrthoDB" id="9936753at2"/>
<dbReference type="EMBL" id="AUND01000016">
    <property type="protein sequence ID" value="KEO53400.1"/>
    <property type="molecule type" value="Genomic_DNA"/>
</dbReference>
<dbReference type="STRING" id="1353537.TP2_17875"/>
<evidence type="ECO:0000313" key="2">
    <source>
        <dbReference type="Proteomes" id="UP000027432"/>
    </source>
</evidence>
<organism evidence="1 2">
    <name type="scientific">Thioclava pacifica DSM 10166</name>
    <dbReference type="NCBI Taxonomy" id="1353537"/>
    <lineage>
        <taxon>Bacteria</taxon>
        <taxon>Pseudomonadati</taxon>
        <taxon>Pseudomonadota</taxon>
        <taxon>Alphaproteobacteria</taxon>
        <taxon>Rhodobacterales</taxon>
        <taxon>Paracoccaceae</taxon>
        <taxon>Thioclava</taxon>
    </lineage>
</organism>
<keyword evidence="2" id="KW-1185">Reference proteome</keyword>
<dbReference type="RefSeq" id="WP_038076418.1">
    <property type="nucleotide sequence ID" value="NZ_AUND01000016.1"/>
</dbReference>
<proteinExistence type="predicted"/>
<comment type="caution">
    <text evidence="1">The sequence shown here is derived from an EMBL/GenBank/DDBJ whole genome shotgun (WGS) entry which is preliminary data.</text>
</comment>